<dbReference type="Proteomes" id="UP001497482">
    <property type="component" value="Chromosome 5"/>
</dbReference>
<accession>A0AAV2M2I0</accession>
<evidence type="ECO:0000313" key="2">
    <source>
        <dbReference type="EMBL" id="CAL1607557.1"/>
    </source>
</evidence>
<gene>
    <name evidence="2" type="ORF">KC01_LOCUS34592</name>
</gene>
<dbReference type="EMBL" id="OZ035827">
    <property type="protein sequence ID" value="CAL1607557.1"/>
    <property type="molecule type" value="Genomic_DNA"/>
</dbReference>
<dbReference type="AlphaFoldDB" id="A0AAV2M2I0"/>
<keyword evidence="3" id="KW-1185">Reference proteome</keyword>
<sequence>MFAAAHVVAWQTVVKHDVLFALAVPFVAVKKVRVVAADGWLEQAVFWSMESVVAAAVLSAAGVCVATDVLLRRRFVAADVVLLQPCCSAGVLLLQTCLLQADCWLQAGCC</sequence>
<evidence type="ECO:0000256" key="1">
    <source>
        <dbReference type="SAM" id="Phobius"/>
    </source>
</evidence>
<protein>
    <submittedName>
        <fullName evidence="2">Uncharacterized protein</fullName>
    </submittedName>
</protein>
<organism evidence="2 3">
    <name type="scientific">Knipowitschia caucasica</name>
    <name type="common">Caucasian dwarf goby</name>
    <name type="synonym">Pomatoschistus caucasicus</name>
    <dbReference type="NCBI Taxonomy" id="637954"/>
    <lineage>
        <taxon>Eukaryota</taxon>
        <taxon>Metazoa</taxon>
        <taxon>Chordata</taxon>
        <taxon>Craniata</taxon>
        <taxon>Vertebrata</taxon>
        <taxon>Euteleostomi</taxon>
        <taxon>Actinopterygii</taxon>
        <taxon>Neopterygii</taxon>
        <taxon>Teleostei</taxon>
        <taxon>Neoteleostei</taxon>
        <taxon>Acanthomorphata</taxon>
        <taxon>Gobiaria</taxon>
        <taxon>Gobiiformes</taxon>
        <taxon>Gobioidei</taxon>
        <taxon>Gobiidae</taxon>
        <taxon>Gobiinae</taxon>
        <taxon>Knipowitschia</taxon>
    </lineage>
</organism>
<proteinExistence type="predicted"/>
<reference evidence="2 3" key="1">
    <citation type="submission" date="2024-04" db="EMBL/GenBank/DDBJ databases">
        <authorList>
            <person name="Waldvogel A.-M."/>
            <person name="Schoenle A."/>
        </authorList>
    </citation>
    <scope>NUCLEOTIDE SEQUENCE [LARGE SCALE GENOMIC DNA]</scope>
</reference>
<feature type="transmembrane region" description="Helical" evidence="1">
    <location>
        <begin position="52"/>
        <end position="71"/>
    </location>
</feature>
<name>A0AAV2M2I0_KNICA</name>
<keyword evidence="1" id="KW-0812">Transmembrane</keyword>
<keyword evidence="1" id="KW-1133">Transmembrane helix</keyword>
<evidence type="ECO:0000313" key="3">
    <source>
        <dbReference type="Proteomes" id="UP001497482"/>
    </source>
</evidence>
<keyword evidence="1" id="KW-0472">Membrane</keyword>